<sequence length="202" mass="23181">MNRARPKLALEAIFSDEIFENFHFGPRKVEKAVIFTNCFPWPFVESIRSFFFISSLPRTRTRTRTQTQTETLTNARSFSSTNNTAPLPTDQTNLFRSYGCNDADVSKILFLRPYLSRANTKLLQSKIELLQSLGLAGSDLIETITSHPRFLSCRLSDNLHDRIRFLKSLFGSQELLLKAIIRNATLLSYDVDQADETLRRPL</sequence>
<reference evidence="1 2" key="1">
    <citation type="journal article" date="2022" name="Hortic Res">
        <title>A haplotype resolved chromosomal level avocado genome allows analysis of novel avocado genes.</title>
        <authorList>
            <person name="Nath O."/>
            <person name="Fletcher S.J."/>
            <person name="Hayward A."/>
            <person name="Shaw L.M."/>
            <person name="Masouleh A.K."/>
            <person name="Furtado A."/>
            <person name="Henry R.J."/>
            <person name="Mitter N."/>
        </authorList>
    </citation>
    <scope>NUCLEOTIDE SEQUENCE [LARGE SCALE GENOMIC DNA]</scope>
    <source>
        <strain evidence="2">cv. Hass</strain>
    </source>
</reference>
<comment type="caution">
    <text evidence="1">The sequence shown here is derived from an EMBL/GenBank/DDBJ whole genome shotgun (WGS) entry which is preliminary data.</text>
</comment>
<dbReference type="Proteomes" id="UP001234297">
    <property type="component" value="Chromosome 9"/>
</dbReference>
<organism evidence="1 2">
    <name type="scientific">Persea americana</name>
    <name type="common">Avocado</name>
    <dbReference type="NCBI Taxonomy" id="3435"/>
    <lineage>
        <taxon>Eukaryota</taxon>
        <taxon>Viridiplantae</taxon>
        <taxon>Streptophyta</taxon>
        <taxon>Embryophyta</taxon>
        <taxon>Tracheophyta</taxon>
        <taxon>Spermatophyta</taxon>
        <taxon>Magnoliopsida</taxon>
        <taxon>Magnoliidae</taxon>
        <taxon>Laurales</taxon>
        <taxon>Lauraceae</taxon>
        <taxon>Persea</taxon>
    </lineage>
</organism>
<gene>
    <name evidence="1" type="ORF">MRB53_028882</name>
</gene>
<keyword evidence="2" id="KW-1185">Reference proteome</keyword>
<dbReference type="EMBL" id="CM056817">
    <property type="protein sequence ID" value="KAJ8620353.1"/>
    <property type="molecule type" value="Genomic_DNA"/>
</dbReference>
<protein>
    <submittedName>
        <fullName evidence="1">Uncharacterized protein</fullName>
    </submittedName>
</protein>
<proteinExistence type="predicted"/>
<name>A0ACC2KHI1_PERAE</name>
<evidence type="ECO:0000313" key="2">
    <source>
        <dbReference type="Proteomes" id="UP001234297"/>
    </source>
</evidence>
<accession>A0ACC2KHI1</accession>
<evidence type="ECO:0000313" key="1">
    <source>
        <dbReference type="EMBL" id="KAJ8620353.1"/>
    </source>
</evidence>